<comment type="similarity">
    <text evidence="1">Belongs to the Cu-Zn superoxide dismutase family.</text>
</comment>
<evidence type="ECO:0000313" key="5">
    <source>
        <dbReference type="EMBL" id="MBP2472275.1"/>
    </source>
</evidence>
<dbReference type="GO" id="GO:0004784">
    <property type="term" value="F:superoxide dismutase activity"/>
    <property type="evidence" value="ECO:0007669"/>
    <property type="project" value="UniProtKB-EC"/>
</dbReference>
<dbReference type="EC" id="1.15.1.1" evidence="5"/>
<protein>
    <submittedName>
        <fullName evidence="5">Cu-Zn family superoxide dismutase</fullName>
        <ecNumber evidence="5">1.15.1.1</ecNumber>
    </submittedName>
</protein>
<accession>A0ABS5A6Q2</accession>
<reference evidence="5 6" key="1">
    <citation type="submission" date="2021-03" db="EMBL/GenBank/DDBJ databases">
        <title>Sequencing the genomes of 1000 actinobacteria strains.</title>
        <authorList>
            <person name="Klenk H.-P."/>
        </authorList>
    </citation>
    <scope>NUCLEOTIDE SEQUENCE [LARGE SCALE GENOMIC DNA]</scope>
    <source>
        <strain evidence="5 6">DSM 44580</strain>
    </source>
</reference>
<organism evidence="5 6">
    <name type="scientific">Crossiella equi</name>
    <dbReference type="NCBI Taxonomy" id="130796"/>
    <lineage>
        <taxon>Bacteria</taxon>
        <taxon>Bacillati</taxon>
        <taxon>Actinomycetota</taxon>
        <taxon>Actinomycetes</taxon>
        <taxon>Pseudonocardiales</taxon>
        <taxon>Pseudonocardiaceae</taxon>
        <taxon>Crossiella</taxon>
    </lineage>
</organism>
<sequence>MRVTATAVLSTVVLASGLAACGGGGGSAGSTSPSATSASAAPGTGAKAVLAAPAASGDQPVGITYDPARVPAGGTLAVSSTKAGEQTTVTLTVTGLLPGTMYGAHVHTKKCGAKAADSGPHYQDQQDPVTPSVDPRYANAQNEIWLDFHTDGSGNASASSTVKWAFRSGGANSVVVHASHTSTEPGKAGTAGDRLACLSTAF</sequence>
<dbReference type="Gene3D" id="2.60.40.200">
    <property type="entry name" value="Superoxide dismutase, copper/zinc binding domain"/>
    <property type="match status" value="1"/>
</dbReference>
<evidence type="ECO:0000259" key="4">
    <source>
        <dbReference type="Pfam" id="PF00080"/>
    </source>
</evidence>
<dbReference type="Proteomes" id="UP001519363">
    <property type="component" value="Unassembled WGS sequence"/>
</dbReference>
<name>A0ABS5A6Q2_9PSEU</name>
<dbReference type="EMBL" id="JAGIOO010000001">
    <property type="protein sequence ID" value="MBP2472275.1"/>
    <property type="molecule type" value="Genomic_DNA"/>
</dbReference>
<feature type="region of interest" description="Disordered" evidence="2">
    <location>
        <begin position="113"/>
        <end position="135"/>
    </location>
</feature>
<dbReference type="InterPro" id="IPR036423">
    <property type="entry name" value="SOD-like_Cu/Zn_dom_sf"/>
</dbReference>
<evidence type="ECO:0000256" key="1">
    <source>
        <dbReference type="ARBA" id="ARBA00010457"/>
    </source>
</evidence>
<dbReference type="PROSITE" id="PS51257">
    <property type="entry name" value="PROKAR_LIPOPROTEIN"/>
    <property type="match status" value="1"/>
</dbReference>
<feature type="chain" id="PRO_5046858350" evidence="3">
    <location>
        <begin position="22"/>
        <end position="202"/>
    </location>
</feature>
<dbReference type="RefSeq" id="WP_086781495.1">
    <property type="nucleotide sequence ID" value="NZ_JAGIOO010000001.1"/>
</dbReference>
<dbReference type="InterPro" id="IPR001424">
    <property type="entry name" value="SOD_Cu_Zn_dom"/>
</dbReference>
<keyword evidence="3" id="KW-0732">Signal</keyword>
<feature type="domain" description="Superoxide dismutase copper/zinc binding" evidence="4">
    <location>
        <begin position="74"/>
        <end position="197"/>
    </location>
</feature>
<gene>
    <name evidence="5" type="ORF">JOF53_001147</name>
</gene>
<dbReference type="SUPFAM" id="SSF49329">
    <property type="entry name" value="Cu,Zn superoxide dismutase-like"/>
    <property type="match status" value="1"/>
</dbReference>
<evidence type="ECO:0000256" key="3">
    <source>
        <dbReference type="SAM" id="SignalP"/>
    </source>
</evidence>
<proteinExistence type="inferred from homology"/>
<keyword evidence="6" id="KW-1185">Reference proteome</keyword>
<evidence type="ECO:0000256" key="2">
    <source>
        <dbReference type="SAM" id="MobiDB-lite"/>
    </source>
</evidence>
<comment type="caution">
    <text evidence="5">The sequence shown here is derived from an EMBL/GenBank/DDBJ whole genome shotgun (WGS) entry which is preliminary data.</text>
</comment>
<keyword evidence="5" id="KW-0560">Oxidoreductase</keyword>
<feature type="signal peptide" evidence="3">
    <location>
        <begin position="1"/>
        <end position="21"/>
    </location>
</feature>
<dbReference type="Pfam" id="PF00080">
    <property type="entry name" value="Sod_Cu"/>
    <property type="match status" value="1"/>
</dbReference>
<evidence type="ECO:0000313" key="6">
    <source>
        <dbReference type="Proteomes" id="UP001519363"/>
    </source>
</evidence>